<proteinExistence type="predicted"/>
<dbReference type="Bgee" id="ENSRNOG00000053527">
    <property type="expression patterns" value="Expressed in ileum and 12 other cell types or tissues"/>
</dbReference>
<evidence type="ECO:0000256" key="4">
    <source>
        <dbReference type="ARBA" id="ARBA00022525"/>
    </source>
</evidence>
<evidence type="ECO:0000256" key="3">
    <source>
        <dbReference type="ARBA" id="ARBA00022475"/>
    </source>
</evidence>
<dbReference type="InterPro" id="IPR013106">
    <property type="entry name" value="Ig_V-set"/>
</dbReference>
<dbReference type="FunFam" id="2.60.40.10:FF:000620">
    <property type="entry name" value="Immunoglobulin lambda locus"/>
    <property type="match status" value="1"/>
</dbReference>
<dbReference type="RGD" id="15007978">
    <property type="gene designation" value="AABR07034736.1"/>
</dbReference>
<keyword evidence="6" id="KW-0391">Immunity</keyword>
<evidence type="ECO:0000259" key="9">
    <source>
        <dbReference type="PROSITE" id="PS50835"/>
    </source>
</evidence>
<keyword evidence="8" id="KW-0393">Immunoglobulin domain</keyword>
<keyword evidence="7" id="KW-0472">Membrane</keyword>
<feature type="domain" description="Ig-like" evidence="9">
    <location>
        <begin position="1"/>
        <end position="98"/>
    </location>
</feature>
<evidence type="ECO:0000256" key="7">
    <source>
        <dbReference type="ARBA" id="ARBA00023136"/>
    </source>
</evidence>
<dbReference type="AlphaFoldDB" id="A0A0G2JZS9"/>
<dbReference type="AGR" id="RGD:15007978"/>
<dbReference type="InterPro" id="IPR013783">
    <property type="entry name" value="Ig-like_fold"/>
</dbReference>
<keyword evidence="3" id="KW-1003">Cell membrane</keyword>
<evidence type="ECO:0000313" key="10">
    <source>
        <dbReference type="Ensembl" id="ENSRNOP00000071168.2"/>
    </source>
</evidence>
<evidence type="ECO:0000313" key="12">
    <source>
        <dbReference type="RGD" id="15007978"/>
    </source>
</evidence>
<comment type="subcellular location">
    <subcellularLocation>
        <location evidence="1">Cell membrane</location>
    </subcellularLocation>
    <subcellularLocation>
        <location evidence="2">Secreted</location>
    </subcellularLocation>
</comment>
<dbReference type="GO" id="GO:0019814">
    <property type="term" value="C:immunoglobulin complex"/>
    <property type="evidence" value="ECO:0000318"/>
    <property type="project" value="GO_Central"/>
</dbReference>
<protein>
    <recommendedName>
        <fullName evidence="9">Ig-like domain-containing protein</fullName>
    </recommendedName>
</protein>
<dbReference type="OMA" id="ENDGHCG"/>
<evidence type="ECO:0000256" key="6">
    <source>
        <dbReference type="ARBA" id="ARBA00022859"/>
    </source>
</evidence>
<dbReference type="InterPro" id="IPR050150">
    <property type="entry name" value="IgV_Light_Chain"/>
</dbReference>
<evidence type="ECO:0000256" key="8">
    <source>
        <dbReference type="ARBA" id="ARBA00023319"/>
    </source>
</evidence>
<sequence length="98" mass="10738">SYELIQPPSASVTLGNTVSITCSGDELPKKYAQWYQQKPDQSIVTVIYEDSKRPSGISDRFSGSSSGTTATLTIRDAQAEDEADYYCQSAYSDDNLPQ</sequence>
<dbReference type="SMART" id="SM00409">
    <property type="entry name" value="IG"/>
    <property type="match status" value="1"/>
</dbReference>
<reference evidence="10" key="1">
    <citation type="submission" date="2024-01" db="EMBL/GenBank/DDBJ databases">
        <title>GRCr8: a new rat reference genome assembly contstructed from accurate long reads and long range scaffolding.</title>
        <authorList>
            <person name="Doris P.A."/>
            <person name="Kalbfleisch T."/>
            <person name="Li K."/>
            <person name="Howe K."/>
            <person name="Wood J."/>
        </authorList>
    </citation>
    <scope>NUCLEOTIDE SEQUENCE [LARGE SCALE GENOMIC DNA]</scope>
    <source>
        <strain evidence="10">Brown Norway</strain>
    </source>
</reference>
<dbReference type="GO" id="GO:0005886">
    <property type="term" value="C:plasma membrane"/>
    <property type="evidence" value="ECO:0007669"/>
    <property type="project" value="UniProtKB-SubCell"/>
</dbReference>
<reference evidence="10" key="3">
    <citation type="submission" date="2025-09" db="UniProtKB">
        <authorList>
            <consortium name="Ensembl"/>
        </authorList>
    </citation>
    <scope>IDENTIFICATION</scope>
    <source>
        <strain evidence="10">Brown Norway</strain>
    </source>
</reference>
<dbReference type="GeneTree" id="ENSGT00940000153120"/>
<dbReference type="Pfam" id="PF07686">
    <property type="entry name" value="V-set"/>
    <property type="match status" value="1"/>
</dbReference>
<dbReference type="SUPFAM" id="SSF48726">
    <property type="entry name" value="Immunoglobulin"/>
    <property type="match status" value="1"/>
</dbReference>
<dbReference type="InterPro" id="IPR036179">
    <property type="entry name" value="Ig-like_dom_sf"/>
</dbReference>
<accession>A0A0G2JZS9</accession>
<evidence type="ECO:0000313" key="11">
    <source>
        <dbReference type="Proteomes" id="UP000002494"/>
    </source>
</evidence>
<keyword evidence="4" id="KW-0964">Secreted</keyword>
<dbReference type="SMART" id="SM00406">
    <property type="entry name" value="IGv"/>
    <property type="match status" value="1"/>
</dbReference>
<gene>
    <name evidence="12" type="primary">AABR07034736.1</name>
</gene>
<evidence type="ECO:0000256" key="5">
    <source>
        <dbReference type="ARBA" id="ARBA00022729"/>
    </source>
</evidence>
<dbReference type="Gene3D" id="2.60.40.10">
    <property type="entry name" value="Immunoglobulins"/>
    <property type="match status" value="1"/>
</dbReference>
<dbReference type="VEuPathDB" id="HostDB:ENSRNOG00000053527"/>
<dbReference type="PROSITE" id="PS50835">
    <property type="entry name" value="IG_LIKE"/>
    <property type="match status" value="1"/>
</dbReference>
<dbReference type="InterPro" id="IPR003599">
    <property type="entry name" value="Ig_sub"/>
</dbReference>
<dbReference type="STRING" id="10116.ENSRNOP00000071168"/>
<name>A0A0G2JZS9_RAT</name>
<organism evidence="10 11">
    <name type="scientific">Rattus norvegicus</name>
    <name type="common">Rat</name>
    <dbReference type="NCBI Taxonomy" id="10116"/>
    <lineage>
        <taxon>Eukaryota</taxon>
        <taxon>Metazoa</taxon>
        <taxon>Chordata</taxon>
        <taxon>Craniata</taxon>
        <taxon>Vertebrata</taxon>
        <taxon>Euteleostomi</taxon>
        <taxon>Mammalia</taxon>
        <taxon>Eutheria</taxon>
        <taxon>Euarchontoglires</taxon>
        <taxon>Glires</taxon>
        <taxon>Rodentia</taxon>
        <taxon>Myomorpha</taxon>
        <taxon>Muroidea</taxon>
        <taxon>Muridae</taxon>
        <taxon>Murinae</taxon>
        <taxon>Rattus</taxon>
    </lineage>
</organism>
<dbReference type="Proteomes" id="UP000002494">
    <property type="component" value="Chromosome 11"/>
</dbReference>
<keyword evidence="11" id="KW-1185">Reference proteome</keyword>
<dbReference type="InterPro" id="IPR007110">
    <property type="entry name" value="Ig-like_dom"/>
</dbReference>
<dbReference type="PANTHER" id="PTHR23267">
    <property type="entry name" value="IMMUNOGLOBULIN LIGHT CHAIN"/>
    <property type="match status" value="1"/>
</dbReference>
<dbReference type="GO" id="GO:0005576">
    <property type="term" value="C:extracellular region"/>
    <property type="evidence" value="ECO:0007669"/>
    <property type="project" value="UniProtKB-SubCell"/>
</dbReference>
<dbReference type="Ensembl" id="ENSRNOT00000084433.3">
    <property type="protein sequence ID" value="ENSRNOP00000071168.2"/>
    <property type="gene ID" value="ENSRNOG00000089678.1"/>
</dbReference>
<evidence type="ECO:0000256" key="1">
    <source>
        <dbReference type="ARBA" id="ARBA00004236"/>
    </source>
</evidence>
<evidence type="ECO:0000256" key="2">
    <source>
        <dbReference type="ARBA" id="ARBA00004613"/>
    </source>
</evidence>
<reference evidence="10" key="2">
    <citation type="submission" date="2025-08" db="UniProtKB">
        <authorList>
            <consortium name="Ensembl"/>
        </authorList>
    </citation>
    <scope>IDENTIFICATION</scope>
    <source>
        <strain evidence="10">Brown Norway</strain>
    </source>
</reference>
<dbReference type="FunCoup" id="A0A0G2JZS9">
    <property type="interactions" value="399"/>
</dbReference>
<dbReference type="GO" id="GO:0006955">
    <property type="term" value="P:immune response"/>
    <property type="evidence" value="ECO:0000318"/>
    <property type="project" value="GO_Central"/>
</dbReference>
<dbReference type="InParanoid" id="A0A0G2JZS9"/>
<keyword evidence="5" id="KW-0732">Signal</keyword>